<keyword evidence="3 12" id="KW-1134">Transmembrane beta strand</keyword>
<evidence type="ECO:0000259" key="16">
    <source>
        <dbReference type="Pfam" id="PF00593"/>
    </source>
</evidence>
<dbReference type="Proteomes" id="UP001501523">
    <property type="component" value="Unassembled WGS sequence"/>
</dbReference>
<evidence type="ECO:0000256" key="6">
    <source>
        <dbReference type="ARBA" id="ARBA00022729"/>
    </source>
</evidence>
<protein>
    <submittedName>
        <fullName evidence="18">TonB-dependent receptor</fullName>
    </submittedName>
</protein>
<dbReference type="InterPro" id="IPR012910">
    <property type="entry name" value="Plug_dom"/>
</dbReference>
<evidence type="ECO:0000256" key="13">
    <source>
        <dbReference type="PROSITE-ProRule" id="PRU10144"/>
    </source>
</evidence>
<accession>A0ABN1IRE3</accession>
<keyword evidence="19" id="KW-1185">Reference proteome</keyword>
<proteinExistence type="inferred from homology"/>
<sequence length="764" mass="83355">MNLLRTPLYLALLGFAATPAFADPLGNNDIAQPDAAASNANTAPAADASPDTSALGTISVVGQSETRQVQRVDKAQIERYTPGTSPIQILGTLPGVHFVSDDPFGTDEWSQRITIRGFDHTQLGYTLDGIPLGNTDYHTGDGLTTTRAWIPENLGELTLAQGSGGLGTASTSNLGGTVELHTDNPSAVAGVRVNVTGGSDNFRRVFVRGDSGDLNGFSGYLAAMLTNADKWKGDDSQTQKQINGKFVYAWNGGSLTGILDVVRRIEQPYIDMSIDTLHRCGYNFDYLAPDWQRSVAIANGNYSGCITNPDDTYYNGNGIRHDELGSLKGEFNLSDNLSLSVQPYFHHDLGQGHWFAPISDLPYSPAPGEEPIALRLSHYLMQRGGLISSLNYDIGMHHIQGGFWFENSEYTIARSFQPIPIPGPIDQDAIYDTYYHVKFRQRFTTLTRQWYLQDSLSFLDDNLKVDAGFKGHNVNTNAVALVPGRAAGALAAESAFLPQLGLNYRLGGGFETFASLAVNQNAFEPGANGAWSSSQATFDGLKNSLKPERSTTTEAGLRYVTPEIQSSLALYNVDFKDRLLVIVPCAGVVSCPNQIANVGRVNARGAEFTLQWQPTENLRWFNSATFNDSTYRDSYSDGGVLVPTKGKTVVDAPKQMFASDVSYRYGDFRANLGTKYTGARYYTYVNDQRIPGFWLWNAGLSWEPRNVGWTKNLKVSLAISNLLNKKYIATIDSNGFTSSDPAGTFDTLLVGAPRQAFLTVDLSF</sequence>
<evidence type="ECO:0000256" key="8">
    <source>
        <dbReference type="ARBA" id="ARBA00023065"/>
    </source>
</evidence>
<comment type="similarity">
    <text evidence="12 14">Belongs to the TonB-dependent receptor family.</text>
</comment>
<dbReference type="InterPro" id="IPR000531">
    <property type="entry name" value="Beta-barrel_TonB"/>
</dbReference>
<dbReference type="Gene3D" id="2.40.170.20">
    <property type="entry name" value="TonB-dependent receptor, beta-barrel domain"/>
    <property type="match status" value="1"/>
</dbReference>
<reference evidence="18 19" key="1">
    <citation type="journal article" date="2019" name="Int. J. Syst. Evol. Microbiol.">
        <title>The Global Catalogue of Microorganisms (GCM) 10K type strain sequencing project: providing services to taxonomists for standard genome sequencing and annotation.</title>
        <authorList>
            <consortium name="The Broad Institute Genomics Platform"/>
            <consortium name="The Broad Institute Genome Sequencing Center for Infectious Disease"/>
            <person name="Wu L."/>
            <person name="Ma J."/>
        </authorList>
    </citation>
    <scope>NUCLEOTIDE SEQUENCE [LARGE SCALE GENOMIC DNA]</scope>
    <source>
        <strain evidence="18 19">JCM 15421</strain>
    </source>
</reference>
<evidence type="ECO:0000256" key="9">
    <source>
        <dbReference type="ARBA" id="ARBA00023077"/>
    </source>
</evidence>
<gene>
    <name evidence="18" type="ORF">GCM10009105_28070</name>
</gene>
<feature type="domain" description="TonB-dependent receptor-like beta-barrel" evidence="16">
    <location>
        <begin position="281"/>
        <end position="722"/>
    </location>
</feature>
<evidence type="ECO:0000259" key="17">
    <source>
        <dbReference type="Pfam" id="PF07715"/>
    </source>
</evidence>
<organism evidence="18 19">
    <name type="scientific">Dokdonella soli</name>
    <dbReference type="NCBI Taxonomy" id="529810"/>
    <lineage>
        <taxon>Bacteria</taxon>
        <taxon>Pseudomonadati</taxon>
        <taxon>Pseudomonadota</taxon>
        <taxon>Gammaproteobacteria</taxon>
        <taxon>Lysobacterales</taxon>
        <taxon>Rhodanobacteraceae</taxon>
        <taxon>Dokdonella</taxon>
    </lineage>
</organism>
<dbReference type="RefSeq" id="WP_343792221.1">
    <property type="nucleotide sequence ID" value="NZ_BAAAEU010000024.1"/>
</dbReference>
<feature type="signal peptide" evidence="15">
    <location>
        <begin position="1"/>
        <end position="22"/>
    </location>
</feature>
<dbReference type="InterPro" id="IPR010917">
    <property type="entry name" value="TonB_rcpt_CS"/>
</dbReference>
<keyword evidence="7" id="KW-0408">Iron</keyword>
<dbReference type="Gene3D" id="2.170.130.10">
    <property type="entry name" value="TonB-dependent receptor, plug domain"/>
    <property type="match status" value="1"/>
</dbReference>
<keyword evidence="18" id="KW-0675">Receptor</keyword>
<evidence type="ECO:0000256" key="7">
    <source>
        <dbReference type="ARBA" id="ARBA00023004"/>
    </source>
</evidence>
<dbReference type="PANTHER" id="PTHR32552">
    <property type="entry name" value="FERRICHROME IRON RECEPTOR-RELATED"/>
    <property type="match status" value="1"/>
</dbReference>
<comment type="subcellular location">
    <subcellularLocation>
        <location evidence="1 12">Cell outer membrane</location>
        <topology evidence="1 12">Multi-pass membrane protein</topology>
    </subcellularLocation>
</comment>
<keyword evidence="8" id="KW-0406">Ion transport</keyword>
<comment type="caution">
    <text evidence="18">The sequence shown here is derived from an EMBL/GenBank/DDBJ whole genome shotgun (WGS) entry which is preliminary data.</text>
</comment>
<feature type="chain" id="PRO_5045115205" evidence="15">
    <location>
        <begin position="23"/>
        <end position="764"/>
    </location>
</feature>
<evidence type="ECO:0000256" key="1">
    <source>
        <dbReference type="ARBA" id="ARBA00004571"/>
    </source>
</evidence>
<keyword evidence="10 12" id="KW-0472">Membrane</keyword>
<evidence type="ECO:0000256" key="4">
    <source>
        <dbReference type="ARBA" id="ARBA00022496"/>
    </source>
</evidence>
<keyword evidence="6 15" id="KW-0732">Signal</keyword>
<dbReference type="InterPro" id="IPR039426">
    <property type="entry name" value="TonB-dep_rcpt-like"/>
</dbReference>
<evidence type="ECO:0000256" key="15">
    <source>
        <dbReference type="SAM" id="SignalP"/>
    </source>
</evidence>
<dbReference type="PROSITE" id="PS52016">
    <property type="entry name" value="TONB_DEPENDENT_REC_3"/>
    <property type="match status" value="1"/>
</dbReference>
<evidence type="ECO:0000256" key="3">
    <source>
        <dbReference type="ARBA" id="ARBA00022452"/>
    </source>
</evidence>
<dbReference type="EMBL" id="BAAAEU010000024">
    <property type="protein sequence ID" value="GAA0719522.1"/>
    <property type="molecule type" value="Genomic_DNA"/>
</dbReference>
<evidence type="ECO:0000256" key="14">
    <source>
        <dbReference type="RuleBase" id="RU003357"/>
    </source>
</evidence>
<evidence type="ECO:0000256" key="10">
    <source>
        <dbReference type="ARBA" id="ARBA00023136"/>
    </source>
</evidence>
<feature type="short sequence motif" description="TonB C-terminal box" evidence="13">
    <location>
        <begin position="747"/>
        <end position="764"/>
    </location>
</feature>
<dbReference type="Pfam" id="PF07715">
    <property type="entry name" value="Plug"/>
    <property type="match status" value="1"/>
</dbReference>
<keyword evidence="2 12" id="KW-0813">Transport</keyword>
<keyword evidence="9 14" id="KW-0798">TonB box</keyword>
<evidence type="ECO:0000256" key="11">
    <source>
        <dbReference type="ARBA" id="ARBA00023237"/>
    </source>
</evidence>
<evidence type="ECO:0000313" key="19">
    <source>
        <dbReference type="Proteomes" id="UP001501523"/>
    </source>
</evidence>
<keyword evidence="11 12" id="KW-0998">Cell outer membrane</keyword>
<dbReference type="PANTHER" id="PTHR32552:SF89">
    <property type="entry name" value="CATECHOLATE SIDEROPHORE RECEPTOR FIU"/>
    <property type="match status" value="1"/>
</dbReference>
<evidence type="ECO:0000256" key="5">
    <source>
        <dbReference type="ARBA" id="ARBA00022692"/>
    </source>
</evidence>
<evidence type="ECO:0000256" key="2">
    <source>
        <dbReference type="ARBA" id="ARBA00022448"/>
    </source>
</evidence>
<evidence type="ECO:0000256" key="12">
    <source>
        <dbReference type="PROSITE-ProRule" id="PRU01360"/>
    </source>
</evidence>
<dbReference type="InterPro" id="IPR037066">
    <property type="entry name" value="Plug_dom_sf"/>
</dbReference>
<dbReference type="PROSITE" id="PS01156">
    <property type="entry name" value="TONB_DEPENDENT_REC_2"/>
    <property type="match status" value="1"/>
</dbReference>
<dbReference type="SUPFAM" id="SSF56935">
    <property type="entry name" value="Porins"/>
    <property type="match status" value="1"/>
</dbReference>
<dbReference type="InterPro" id="IPR036942">
    <property type="entry name" value="Beta-barrel_TonB_sf"/>
</dbReference>
<keyword evidence="5 12" id="KW-0812">Transmembrane</keyword>
<evidence type="ECO:0000313" key="18">
    <source>
        <dbReference type="EMBL" id="GAA0719522.1"/>
    </source>
</evidence>
<name>A0ABN1IRE3_9GAMM</name>
<keyword evidence="4" id="KW-0410">Iron transport</keyword>
<dbReference type="Pfam" id="PF00593">
    <property type="entry name" value="TonB_dep_Rec_b-barrel"/>
    <property type="match status" value="1"/>
</dbReference>
<feature type="domain" description="TonB-dependent receptor plug" evidence="17">
    <location>
        <begin position="65"/>
        <end position="166"/>
    </location>
</feature>